<dbReference type="AlphaFoldDB" id="K2IE34"/>
<dbReference type="eggNOG" id="COG4970">
    <property type="taxonomic scope" value="Bacteria"/>
</dbReference>
<evidence type="ECO:0000256" key="4">
    <source>
        <dbReference type="ARBA" id="ARBA00022481"/>
    </source>
</evidence>
<evidence type="ECO:0000256" key="10">
    <source>
        <dbReference type="ARBA" id="ARBA00030775"/>
    </source>
</evidence>
<dbReference type="Pfam" id="PF12019">
    <property type="entry name" value="GspH"/>
    <property type="match status" value="1"/>
</dbReference>
<organism evidence="12 13">
    <name type="scientific">Gallaecimonas xiamenensis 3-C-1</name>
    <dbReference type="NCBI Taxonomy" id="745411"/>
    <lineage>
        <taxon>Bacteria</taxon>
        <taxon>Pseudomonadati</taxon>
        <taxon>Pseudomonadota</taxon>
        <taxon>Gammaproteobacteria</taxon>
        <taxon>Enterobacterales</taxon>
        <taxon>Gallaecimonadaceae</taxon>
        <taxon>Gallaecimonas</taxon>
    </lineage>
</organism>
<keyword evidence="4" id="KW-0488">Methylation</keyword>
<comment type="subcellular location">
    <subcellularLocation>
        <location evidence="1">Cell inner membrane</location>
        <topology evidence="1">Single-pass membrane protein</topology>
    </subcellularLocation>
</comment>
<evidence type="ECO:0000256" key="6">
    <source>
        <dbReference type="ARBA" id="ARBA00022692"/>
    </source>
</evidence>
<dbReference type="Proteomes" id="UP000006755">
    <property type="component" value="Unassembled WGS sequence"/>
</dbReference>
<accession>K2IE34</accession>
<keyword evidence="13" id="KW-1185">Reference proteome</keyword>
<evidence type="ECO:0000256" key="5">
    <source>
        <dbReference type="ARBA" id="ARBA00022519"/>
    </source>
</evidence>
<comment type="similarity">
    <text evidence="9">Belongs to the GSP H family.</text>
</comment>
<dbReference type="EMBL" id="AMRI01000032">
    <property type="protein sequence ID" value="EKE68261.1"/>
    <property type="molecule type" value="Genomic_DNA"/>
</dbReference>
<comment type="caution">
    <text evidence="12">The sequence shown here is derived from an EMBL/GenBank/DDBJ whole genome shotgun (WGS) entry which is preliminary data.</text>
</comment>
<reference evidence="12 13" key="1">
    <citation type="journal article" date="2012" name="J. Bacteriol.">
        <title>Genome Sequence of Gallaecimonas xiamenensis Type Strain 3-C-1.</title>
        <authorList>
            <person name="Lai Q."/>
            <person name="Wang L."/>
            <person name="Wang W."/>
            <person name="Shao Z."/>
        </authorList>
    </citation>
    <scope>NUCLEOTIDE SEQUENCE [LARGE SCALE GENOMIC DNA]</scope>
    <source>
        <strain evidence="12 13">3-C-1</strain>
    </source>
</reference>
<proteinExistence type="inferred from homology"/>
<dbReference type="Gene3D" id="3.30.700.10">
    <property type="entry name" value="Glycoprotein, Type 4 Pilin"/>
    <property type="match status" value="1"/>
</dbReference>
<dbReference type="GO" id="GO:0015628">
    <property type="term" value="P:protein secretion by the type II secretion system"/>
    <property type="evidence" value="ECO:0007669"/>
    <property type="project" value="InterPro"/>
</dbReference>
<dbReference type="InterPro" id="IPR022346">
    <property type="entry name" value="T2SS_GspH"/>
</dbReference>
<evidence type="ECO:0000313" key="12">
    <source>
        <dbReference type="EMBL" id="EKE68261.1"/>
    </source>
</evidence>
<evidence type="ECO:0000256" key="1">
    <source>
        <dbReference type="ARBA" id="ARBA00004377"/>
    </source>
</evidence>
<dbReference type="SUPFAM" id="SSF54523">
    <property type="entry name" value="Pili subunits"/>
    <property type="match status" value="1"/>
</dbReference>
<evidence type="ECO:0000256" key="7">
    <source>
        <dbReference type="ARBA" id="ARBA00022989"/>
    </source>
</evidence>
<evidence type="ECO:0000256" key="9">
    <source>
        <dbReference type="ARBA" id="ARBA00025772"/>
    </source>
</evidence>
<evidence type="ECO:0000256" key="8">
    <source>
        <dbReference type="ARBA" id="ARBA00023136"/>
    </source>
</evidence>
<feature type="domain" description="General secretion pathway GspH" evidence="11">
    <location>
        <begin position="30"/>
        <end position="161"/>
    </location>
</feature>
<protein>
    <recommendedName>
        <fullName evidence="2">Type II secretion system protein H</fullName>
    </recommendedName>
    <alternativeName>
        <fullName evidence="10">General secretion pathway protein H</fullName>
    </alternativeName>
</protein>
<keyword evidence="5" id="KW-0997">Cell inner membrane</keyword>
<evidence type="ECO:0000313" key="13">
    <source>
        <dbReference type="Proteomes" id="UP000006755"/>
    </source>
</evidence>
<evidence type="ECO:0000259" key="11">
    <source>
        <dbReference type="Pfam" id="PF12019"/>
    </source>
</evidence>
<name>K2IE34_9GAMM</name>
<keyword evidence="3" id="KW-1003">Cell membrane</keyword>
<gene>
    <name evidence="12" type="ORF">B3C1_17177</name>
</gene>
<keyword evidence="7" id="KW-1133">Transmembrane helix</keyword>
<sequence>MITLALVSILAGIAVPSYRTVMKERQLRHAAEAIRTQVLLGKSEAVRLNQDVNFFISATNGWCAGMTTRAITDGSDCDCASLDSGASAGQCTFTASNLTRVTSKNDYDWVNVTSTFDDDVLVLKARNKGVSNLSGGANNGRFDIKLAGESSGLCVVVSVLGRVRTCNLSGVGSCSC</sequence>
<dbReference type="GO" id="GO:0005886">
    <property type="term" value="C:plasma membrane"/>
    <property type="evidence" value="ECO:0007669"/>
    <property type="project" value="UniProtKB-SubCell"/>
</dbReference>
<evidence type="ECO:0000256" key="2">
    <source>
        <dbReference type="ARBA" id="ARBA00021549"/>
    </source>
</evidence>
<keyword evidence="6" id="KW-0812">Transmembrane</keyword>
<dbReference type="STRING" id="745411.B3C1_17177"/>
<evidence type="ECO:0000256" key="3">
    <source>
        <dbReference type="ARBA" id="ARBA00022475"/>
    </source>
</evidence>
<keyword evidence="8" id="KW-0472">Membrane</keyword>
<dbReference type="InterPro" id="IPR045584">
    <property type="entry name" value="Pilin-like"/>
</dbReference>
<dbReference type="GO" id="GO:0015627">
    <property type="term" value="C:type II protein secretion system complex"/>
    <property type="evidence" value="ECO:0007669"/>
    <property type="project" value="InterPro"/>
</dbReference>